<keyword evidence="2" id="KW-1185">Reference proteome</keyword>
<evidence type="ECO:0000313" key="1">
    <source>
        <dbReference type="EMBL" id="KAJ9625184.1"/>
    </source>
</evidence>
<dbReference type="Proteomes" id="UP001172681">
    <property type="component" value="Unassembled WGS sequence"/>
</dbReference>
<organism evidence="1 2">
    <name type="scientific">Knufia peltigerae</name>
    <dbReference type="NCBI Taxonomy" id="1002370"/>
    <lineage>
        <taxon>Eukaryota</taxon>
        <taxon>Fungi</taxon>
        <taxon>Dikarya</taxon>
        <taxon>Ascomycota</taxon>
        <taxon>Pezizomycotina</taxon>
        <taxon>Eurotiomycetes</taxon>
        <taxon>Chaetothyriomycetidae</taxon>
        <taxon>Chaetothyriales</taxon>
        <taxon>Trichomeriaceae</taxon>
        <taxon>Knufia</taxon>
    </lineage>
</organism>
<dbReference type="AlphaFoldDB" id="A0AA39CU12"/>
<name>A0AA39CU12_9EURO</name>
<gene>
    <name evidence="1" type="ORF">H2204_010571</name>
</gene>
<dbReference type="Pfam" id="PF17645">
    <property type="entry name" value="Amdase"/>
    <property type="match status" value="1"/>
</dbReference>
<evidence type="ECO:0000313" key="2">
    <source>
        <dbReference type="Proteomes" id="UP001172681"/>
    </source>
</evidence>
<dbReference type="InterPro" id="IPR053714">
    <property type="entry name" value="Iso_Racemase_Enz_sf"/>
</dbReference>
<dbReference type="PIRSF" id="PIRSF015736">
    <property type="entry name" value="MI"/>
    <property type="match status" value="1"/>
</dbReference>
<reference evidence="1" key="1">
    <citation type="submission" date="2022-10" db="EMBL/GenBank/DDBJ databases">
        <title>Culturing micro-colonial fungi from biological soil crusts in the Mojave desert and describing Neophaeococcomyces mojavensis, and introducing the new genera and species Taxawa tesnikishii.</title>
        <authorList>
            <person name="Kurbessoian T."/>
            <person name="Stajich J.E."/>
        </authorList>
    </citation>
    <scope>NUCLEOTIDE SEQUENCE</scope>
    <source>
        <strain evidence="1">TK_35</strain>
    </source>
</reference>
<comment type="caution">
    <text evidence="1">The sequence shown here is derived from an EMBL/GenBank/DDBJ whole genome shotgun (WGS) entry which is preliminary data.</text>
</comment>
<accession>A0AA39CU12</accession>
<dbReference type="EMBL" id="JAPDRN010000090">
    <property type="protein sequence ID" value="KAJ9625184.1"/>
    <property type="molecule type" value="Genomic_DNA"/>
</dbReference>
<dbReference type="InterPro" id="IPR026286">
    <property type="entry name" value="MaiA/AMDase"/>
</dbReference>
<dbReference type="PANTHER" id="PTHR40267:SF1">
    <property type="entry name" value="BLR3294 PROTEIN"/>
    <property type="match status" value="1"/>
</dbReference>
<sequence length="205" mass="21670">MAVSIRLAKASLSYDDRAIEKRVGLILLATDQSSEADFARLVGLRALTPRLAEAAAFIRPDQDIDAICFSCTSASVVIGGDVVQAAIRRAKPNVPVVTPGSAAVAALRALSVRRISFLTPYTVETSDPMAAFFATEDFVVDNFTCFGLEDDGEMPCISRESLIEAAVAATSPEAEALFVSCTALRTASATLEIESHIGRPVVSSN</sequence>
<protein>
    <recommendedName>
        <fullName evidence="3">Asp/Glu racemase</fullName>
    </recommendedName>
</protein>
<proteinExistence type="predicted"/>
<evidence type="ECO:0008006" key="3">
    <source>
        <dbReference type="Google" id="ProtNLM"/>
    </source>
</evidence>
<dbReference type="Gene3D" id="3.40.50.12500">
    <property type="match status" value="1"/>
</dbReference>
<dbReference type="PANTHER" id="PTHR40267">
    <property type="entry name" value="BLR3294 PROTEIN"/>
    <property type="match status" value="1"/>
</dbReference>